<dbReference type="AlphaFoldDB" id="F6HT07"/>
<dbReference type="HOGENOM" id="CLU_2836473_0_0_1"/>
<keyword evidence="2" id="KW-1185">Reference proteome</keyword>
<evidence type="ECO:0000313" key="1">
    <source>
        <dbReference type="EMBL" id="CCB57817.1"/>
    </source>
</evidence>
<proteinExistence type="predicted"/>
<sequence>MSTQKATTIRMNSNMDIMLKRRSRQYASQRKQHSQLSDVQRMSGCGYEAMGLHGGIERERMREMEG</sequence>
<reference evidence="2" key="1">
    <citation type="journal article" date="2007" name="Nature">
        <title>The grapevine genome sequence suggests ancestral hexaploidization in major angiosperm phyla.</title>
        <authorList>
            <consortium name="The French-Italian Public Consortium for Grapevine Genome Characterization."/>
            <person name="Jaillon O."/>
            <person name="Aury J.-M."/>
            <person name="Noel B."/>
            <person name="Policriti A."/>
            <person name="Clepet C."/>
            <person name="Casagrande A."/>
            <person name="Choisne N."/>
            <person name="Aubourg S."/>
            <person name="Vitulo N."/>
            <person name="Jubin C."/>
            <person name="Vezzi A."/>
            <person name="Legeai F."/>
            <person name="Hugueney P."/>
            <person name="Dasilva C."/>
            <person name="Horner D."/>
            <person name="Mica E."/>
            <person name="Jublot D."/>
            <person name="Poulain J."/>
            <person name="Bruyere C."/>
            <person name="Billault A."/>
            <person name="Segurens B."/>
            <person name="Gouyvenoux M."/>
            <person name="Ugarte E."/>
            <person name="Cattonaro F."/>
            <person name="Anthouard V."/>
            <person name="Vico V."/>
            <person name="Del Fabbro C."/>
            <person name="Alaux M."/>
            <person name="Di Gaspero G."/>
            <person name="Dumas V."/>
            <person name="Felice N."/>
            <person name="Paillard S."/>
            <person name="Juman I."/>
            <person name="Moroldo M."/>
            <person name="Scalabrin S."/>
            <person name="Canaguier A."/>
            <person name="Le Clainche I."/>
            <person name="Malacrida G."/>
            <person name="Durand E."/>
            <person name="Pesole G."/>
            <person name="Laucou V."/>
            <person name="Chatelet P."/>
            <person name="Merdinoglu D."/>
            <person name="Delledonne M."/>
            <person name="Pezzotti M."/>
            <person name="Lecharny A."/>
            <person name="Scarpelli C."/>
            <person name="Artiguenave F."/>
            <person name="Pe M.E."/>
            <person name="Valle G."/>
            <person name="Morgante M."/>
            <person name="Caboche M."/>
            <person name="Adam-Blondon A.-F."/>
            <person name="Weissenbach J."/>
            <person name="Quetier F."/>
            <person name="Wincker P."/>
        </authorList>
    </citation>
    <scope>NUCLEOTIDE SEQUENCE [LARGE SCALE GENOMIC DNA]</scope>
    <source>
        <strain evidence="2">cv. Pinot noir / PN40024</strain>
    </source>
</reference>
<accession>F6HT07</accession>
<gene>
    <name evidence="1" type="ordered locus">VIT_02s0012g02970</name>
</gene>
<dbReference type="Proteomes" id="UP000009183">
    <property type="component" value="Chromosome 2"/>
</dbReference>
<organism evidence="1 2">
    <name type="scientific">Vitis vinifera</name>
    <name type="common">Grape</name>
    <dbReference type="NCBI Taxonomy" id="29760"/>
    <lineage>
        <taxon>Eukaryota</taxon>
        <taxon>Viridiplantae</taxon>
        <taxon>Streptophyta</taxon>
        <taxon>Embryophyta</taxon>
        <taxon>Tracheophyta</taxon>
        <taxon>Spermatophyta</taxon>
        <taxon>Magnoliopsida</taxon>
        <taxon>eudicotyledons</taxon>
        <taxon>Gunneridae</taxon>
        <taxon>Pentapetalae</taxon>
        <taxon>rosids</taxon>
        <taxon>Vitales</taxon>
        <taxon>Vitaceae</taxon>
        <taxon>Viteae</taxon>
        <taxon>Vitis</taxon>
    </lineage>
</organism>
<protein>
    <submittedName>
        <fullName evidence="1">Uncharacterized protein</fullName>
    </submittedName>
</protein>
<dbReference type="PaxDb" id="29760-VIT_02s0012g02970.t01"/>
<name>F6HT07_VITVI</name>
<dbReference type="EMBL" id="FN596247">
    <property type="protein sequence ID" value="CCB57817.1"/>
    <property type="molecule type" value="Genomic_DNA"/>
</dbReference>
<evidence type="ECO:0000313" key="2">
    <source>
        <dbReference type="Proteomes" id="UP000009183"/>
    </source>
</evidence>
<dbReference type="InParanoid" id="F6HT07"/>